<feature type="transmembrane region" description="Helical" evidence="1">
    <location>
        <begin position="65"/>
        <end position="84"/>
    </location>
</feature>
<feature type="transmembrane region" description="Helical" evidence="1">
    <location>
        <begin position="39"/>
        <end position="59"/>
    </location>
</feature>
<proteinExistence type="predicted"/>
<gene>
    <name evidence="2" type="ORF">B7G68_05855</name>
</gene>
<name>A0ABN5ISK3_9CAUL</name>
<dbReference type="EMBL" id="CP027850">
    <property type="protein sequence ID" value="AVQ01416.1"/>
    <property type="molecule type" value="Genomic_DNA"/>
</dbReference>
<feature type="transmembrane region" description="Helical" evidence="1">
    <location>
        <begin position="105"/>
        <end position="130"/>
    </location>
</feature>
<organism evidence="2 3">
    <name type="scientific">Caulobacter segnis</name>
    <dbReference type="NCBI Taxonomy" id="88688"/>
    <lineage>
        <taxon>Bacteria</taxon>
        <taxon>Pseudomonadati</taxon>
        <taxon>Pseudomonadota</taxon>
        <taxon>Alphaproteobacteria</taxon>
        <taxon>Caulobacterales</taxon>
        <taxon>Caulobacteraceae</taxon>
        <taxon>Caulobacter</taxon>
    </lineage>
</organism>
<sequence length="138" mass="14358">MSEELPTLKSADIPAGKNEAASRAELAEPALAYDYFKSMASISVATLGGILTLGGTVFGARIAPWQMGISALAVALSGLLALQAQTDIMQLRQGVKPPLNSSRAALRLVPALFGLGLGIFLAFLLLSYFAPGVAARLR</sequence>
<evidence type="ECO:0000313" key="3">
    <source>
        <dbReference type="Proteomes" id="UP000240527"/>
    </source>
</evidence>
<evidence type="ECO:0000256" key="1">
    <source>
        <dbReference type="SAM" id="Phobius"/>
    </source>
</evidence>
<protein>
    <submittedName>
        <fullName evidence="2">Uncharacterized protein</fullName>
    </submittedName>
</protein>
<keyword evidence="1" id="KW-0472">Membrane</keyword>
<evidence type="ECO:0000313" key="2">
    <source>
        <dbReference type="EMBL" id="AVQ01416.1"/>
    </source>
</evidence>
<dbReference type="Proteomes" id="UP000240527">
    <property type="component" value="Chromosome"/>
</dbReference>
<keyword evidence="1" id="KW-0812">Transmembrane</keyword>
<keyword evidence="1" id="KW-1133">Transmembrane helix</keyword>
<accession>A0ABN5ISK3</accession>
<keyword evidence="3" id="KW-1185">Reference proteome</keyword>
<reference evidence="2 3" key="1">
    <citation type="journal article" date="2015" name="Biotechnol. Bioeng.">
        <title>Genome sequence and phenotypic characterization of Caulobacter segnis.</title>
        <authorList>
            <person name="Patel S."/>
            <person name="Fletcher B."/>
            <person name="Scott D.C."/>
            <person name="Ely B."/>
        </authorList>
    </citation>
    <scope>NUCLEOTIDE SEQUENCE [LARGE SCALE GENOMIC DNA]</scope>
    <source>
        <strain evidence="2 3">TK0059</strain>
    </source>
</reference>
<dbReference type="RefSeq" id="WP_013078303.1">
    <property type="nucleotide sequence ID" value="NZ_CP027850.1"/>
</dbReference>